<evidence type="ECO:0000256" key="8">
    <source>
        <dbReference type="SAM" id="SignalP"/>
    </source>
</evidence>
<feature type="transmembrane region" description="Helical" evidence="7">
    <location>
        <begin position="961"/>
        <end position="983"/>
    </location>
</feature>
<keyword evidence="7" id="KW-1133">Transmembrane helix</keyword>
<keyword evidence="4" id="KW-0067">ATP-binding</keyword>
<feature type="region of interest" description="Disordered" evidence="6">
    <location>
        <begin position="1226"/>
        <end position="1246"/>
    </location>
</feature>
<keyword evidence="7" id="KW-0812">Transmembrane</keyword>
<feature type="coiled-coil region" evidence="5">
    <location>
        <begin position="992"/>
        <end position="1020"/>
    </location>
</feature>
<feature type="chain" id="PRO_5003290724" evidence="8">
    <location>
        <begin position="19"/>
        <end position="1343"/>
    </location>
</feature>
<evidence type="ECO:0000256" key="6">
    <source>
        <dbReference type="SAM" id="MobiDB-lite"/>
    </source>
</evidence>
<dbReference type="Gene3D" id="3.30.200.20">
    <property type="entry name" value="Phosphorylase Kinase, domain 1"/>
    <property type="match status" value="1"/>
</dbReference>
<dbReference type="PANTHER" id="PTHR48056:SF81">
    <property type="entry name" value="RECEPTOR PROTEIN-TYROSINE KINASE CEPR1"/>
    <property type="match status" value="1"/>
</dbReference>
<dbReference type="OrthoDB" id="1055097at2759"/>
<dbReference type="InterPro" id="IPR032675">
    <property type="entry name" value="LRR_dom_sf"/>
</dbReference>
<dbReference type="GeneID" id="16071236"/>
<protein>
    <submittedName>
        <fullName evidence="10">TKL protein kinase</fullName>
    </submittedName>
</protein>
<dbReference type="InterPro" id="IPR003591">
    <property type="entry name" value="Leu-rich_rpt_typical-subtyp"/>
</dbReference>
<evidence type="ECO:0000256" key="5">
    <source>
        <dbReference type="SAM" id="Coils"/>
    </source>
</evidence>
<dbReference type="RefSeq" id="XP_004990678.1">
    <property type="nucleotide sequence ID" value="XM_004990621.1"/>
</dbReference>
<evidence type="ECO:0000256" key="7">
    <source>
        <dbReference type="SAM" id="Phobius"/>
    </source>
</evidence>
<evidence type="ECO:0000256" key="3">
    <source>
        <dbReference type="ARBA" id="ARBA00022741"/>
    </source>
</evidence>
<evidence type="ECO:0000313" key="10">
    <source>
        <dbReference type="EMBL" id="EGD77334.1"/>
    </source>
</evidence>
<dbReference type="PROSITE" id="PS50011">
    <property type="entry name" value="PROTEIN_KINASE_DOM"/>
    <property type="match status" value="1"/>
</dbReference>
<evidence type="ECO:0000259" key="9">
    <source>
        <dbReference type="PROSITE" id="PS50011"/>
    </source>
</evidence>
<dbReference type="FunFam" id="3.80.10.10:FF:001164">
    <property type="entry name" value="GH01279p"/>
    <property type="match status" value="1"/>
</dbReference>
<feature type="signal peptide" evidence="8">
    <location>
        <begin position="1"/>
        <end position="18"/>
    </location>
</feature>
<dbReference type="eggNOG" id="KOG0192">
    <property type="taxonomic scope" value="Eukaryota"/>
</dbReference>
<organism evidence="11">
    <name type="scientific">Salpingoeca rosetta (strain ATCC 50818 / BSB-021)</name>
    <dbReference type="NCBI Taxonomy" id="946362"/>
    <lineage>
        <taxon>Eukaryota</taxon>
        <taxon>Choanoflagellata</taxon>
        <taxon>Craspedida</taxon>
        <taxon>Salpingoecidae</taxon>
        <taxon>Salpingoeca</taxon>
    </lineage>
</organism>
<dbReference type="eggNOG" id="KOG0619">
    <property type="taxonomic scope" value="Eukaryota"/>
</dbReference>
<dbReference type="Pfam" id="PF00069">
    <property type="entry name" value="Pkinase"/>
    <property type="match status" value="1"/>
</dbReference>
<dbReference type="Proteomes" id="UP000007799">
    <property type="component" value="Unassembled WGS sequence"/>
</dbReference>
<keyword evidence="8" id="KW-0732">Signal</keyword>
<reference evidence="10" key="1">
    <citation type="submission" date="2009-08" db="EMBL/GenBank/DDBJ databases">
        <title>Annotation of Salpingoeca rosetta.</title>
        <authorList>
            <consortium name="The Broad Institute Genome Sequencing Platform"/>
            <person name="Russ C."/>
            <person name="Cuomo C."/>
            <person name="Burger G."/>
            <person name="Gray M.W."/>
            <person name="Holland P.W.H."/>
            <person name="King N."/>
            <person name="Lang F.B.F."/>
            <person name="Roger A.J."/>
            <person name="Ruiz-Trillo I."/>
            <person name="Young S.K."/>
            <person name="Zeng Q."/>
            <person name="Gargeya S."/>
            <person name="Alvarado L."/>
            <person name="Berlin A."/>
            <person name="Chapman S.B."/>
            <person name="Chen Z."/>
            <person name="Freedman E."/>
            <person name="Gellesch M."/>
            <person name="Goldberg J."/>
            <person name="Griggs A."/>
            <person name="Gujja S."/>
            <person name="Heilman E."/>
            <person name="Heiman D."/>
            <person name="Howarth C."/>
            <person name="Mehta T."/>
            <person name="Neiman D."/>
            <person name="Pearson M."/>
            <person name="Roberts A."/>
            <person name="Saif S."/>
            <person name="Shea T."/>
            <person name="Shenoy N."/>
            <person name="Sisk P."/>
            <person name="Stolte C."/>
            <person name="Sykes S."/>
            <person name="White J."/>
            <person name="Yandava C."/>
            <person name="Haas B."/>
            <person name="Nusbaum C."/>
            <person name="Birren B."/>
        </authorList>
    </citation>
    <scope>NUCLEOTIDE SEQUENCE [LARGE SCALE GENOMIC DNA]</scope>
    <source>
        <strain evidence="10">ATCC 50818</strain>
    </source>
</reference>
<dbReference type="SMART" id="SM00369">
    <property type="entry name" value="LRR_TYP"/>
    <property type="match status" value="8"/>
</dbReference>
<keyword evidence="10" id="KW-0418">Kinase</keyword>
<keyword evidence="1" id="KW-0433">Leucine-rich repeat</keyword>
<dbReference type="InParanoid" id="F2UJN5"/>
<dbReference type="SMART" id="SM00220">
    <property type="entry name" value="S_TKc"/>
    <property type="match status" value="1"/>
</dbReference>
<dbReference type="Gene3D" id="3.80.10.10">
    <property type="entry name" value="Ribonuclease Inhibitor"/>
    <property type="match status" value="2"/>
</dbReference>
<gene>
    <name evidence="10" type="ORF">PTSG_08428</name>
</gene>
<dbReference type="SUPFAM" id="SSF52058">
    <property type="entry name" value="L domain-like"/>
    <property type="match status" value="1"/>
</dbReference>
<dbReference type="InterPro" id="IPR001611">
    <property type="entry name" value="Leu-rich_rpt"/>
</dbReference>
<feature type="compositionally biased region" description="Pro residues" evidence="6">
    <location>
        <begin position="190"/>
        <end position="200"/>
    </location>
</feature>
<dbReference type="Pfam" id="PF13855">
    <property type="entry name" value="LRR_8"/>
    <property type="match status" value="2"/>
</dbReference>
<dbReference type="GO" id="GO:0004672">
    <property type="term" value="F:protein kinase activity"/>
    <property type="evidence" value="ECO:0007669"/>
    <property type="project" value="InterPro"/>
</dbReference>
<feature type="compositionally biased region" description="Low complexity" evidence="6">
    <location>
        <begin position="144"/>
        <end position="155"/>
    </location>
</feature>
<keyword evidence="3" id="KW-0547">Nucleotide-binding</keyword>
<name>F2UJN5_SALR5</name>
<accession>F2UJN5</accession>
<feature type="domain" description="Protein kinase" evidence="9">
    <location>
        <begin position="1031"/>
        <end position="1343"/>
    </location>
</feature>
<dbReference type="EMBL" id="GL832977">
    <property type="protein sequence ID" value="EGD77334.1"/>
    <property type="molecule type" value="Genomic_DNA"/>
</dbReference>
<dbReference type="SUPFAM" id="SSF56112">
    <property type="entry name" value="Protein kinase-like (PK-like)"/>
    <property type="match status" value="1"/>
</dbReference>
<evidence type="ECO:0000256" key="2">
    <source>
        <dbReference type="ARBA" id="ARBA00022737"/>
    </source>
</evidence>
<dbReference type="InterPro" id="IPR011009">
    <property type="entry name" value="Kinase-like_dom_sf"/>
</dbReference>
<dbReference type="GO" id="GO:0005524">
    <property type="term" value="F:ATP binding"/>
    <property type="evidence" value="ECO:0007669"/>
    <property type="project" value="UniProtKB-KW"/>
</dbReference>
<dbReference type="InterPro" id="IPR000719">
    <property type="entry name" value="Prot_kinase_dom"/>
</dbReference>
<sequence length="1343" mass="145873">MMRAALVVLVVAAAAAAAAVMTVAAAAAAAGPMAHEDGVMCQQALLQLNLTHQDLSTTIAQPATLSPVQRVVLAACQQSQQQQLLLEVADFHLPQQQKQEEESSRPAAGSKNDSYANTGEHDHHQDAAADPLLYSNQRRRRDASTSTTAATTTTAENIAQTTLNNGLPSPLSTSTAMPLPQFPTGFPGLQPTPPPSPPTPAGFVDEVRCTLSSIVQTFRCHPPARIQPGAISFVIVFDDMFAEGFVASLGRGDLDVTQVTVLTEAIQPAFVTFEGVVRDADLDWVIAAGRWNSTIRVNIHGLRTPSFALTTLNPFEGLFHINLSNNSLTSISLTLLSTPRNRFHRRDIVSMLDLSHNALFAVPVNVISQLERLHTLALDHNQITRLGAGTFDRCDGLVNLGISNNFLSVVEAGALRNLHHLRELKVNGNLITQLNTRLLDPDLGYLSQLDVSNNPLRVVAANAFAHAPKLILLTISHATIDHLPATLFDPLTTVMNLDLSFNRISSPPPNVFSRLSQLITLNLEGNGLTEVHPALLRNTTRLRALILSSNKLTSLPPGVFATVPRLNAVHMSHNRLTSFDERVLGTLTQGFRFHMRDNRLTTFHITSTTVFDIDIGDNPFVRVPDISFIPGLSSLRMSNHHIRTLNISKVLVSNTMRTLEIGAAPHIADARLVVDEGALAVIRDSQLVNLDVSNMHVPTSFWPLLRNTDARLRLLFVGWPGLSETTLDLREVCDVLLPSASHLAITNTNYRFISVCNDHAINTLSLQQNRNLRLLHVPGPVTQLNVSGCTHLTNLTVPSARVLDISETSIPFSPKLCDTWGSTMLLARNLISTGLRDRNNITHLLRTCLARVDLLDLSGNAWLDKPSIVHDAANDATVIGKGQFLRENLRSNFPARSQVITLNTEGTPIGCIIALDNVRGARPPGHVQATELAYALDCSCRTQFRLDGDECVPDVLTTGQVAGIAIGTLLLGLGLAFGSLTLYRRFRAGKMLRRLLLTENELQKRLIEEKDEEVMALKKAWEIGHEELAFVRRIDAGSEGAFGEVWLASWDTVMVAVKVLRQSMMAFDEGTVVEFEKEVEFLQRTRHPHVVRFFGAGTDPNGSPFLVLEYVALGSLNSMLQKQDFDAVLSRYQSQQRASQGSDTGDGAVAIGGGAVAGGVGELKSGWELKVRLARDVCAGMAFIHSLGHIHRDLKSGNVLVSTSLRAKIADFGSIRQCLLNSSAAQATTPMSGEMEKTGGGSRGGGDIEYTTQAGTTTMHLTMTAGVGTPLYMAPEVLAGGQYDAKADVFSFGVLMWEVATQRTPDLIAQEKGSNFRGPLFTTLLTLLEAGKRLTFKGARDQL</sequence>
<evidence type="ECO:0000313" key="11">
    <source>
        <dbReference type="Proteomes" id="UP000007799"/>
    </source>
</evidence>
<dbReference type="KEGG" id="sre:PTSG_08428"/>
<keyword evidence="7" id="KW-0472">Membrane</keyword>
<feature type="region of interest" description="Disordered" evidence="6">
    <location>
        <begin position="95"/>
        <end position="201"/>
    </location>
</feature>
<keyword evidence="10" id="KW-0808">Transferase</keyword>
<dbReference type="Gene3D" id="1.10.510.10">
    <property type="entry name" value="Transferase(Phosphotransferase) domain 1"/>
    <property type="match status" value="1"/>
</dbReference>
<dbReference type="PANTHER" id="PTHR48056">
    <property type="entry name" value="LRR RECEPTOR-LIKE SERINE/THREONINE-PROTEIN KINASE-RELATED"/>
    <property type="match status" value="1"/>
</dbReference>
<dbReference type="PROSITE" id="PS51450">
    <property type="entry name" value="LRR"/>
    <property type="match status" value="1"/>
</dbReference>
<evidence type="ECO:0000256" key="1">
    <source>
        <dbReference type="ARBA" id="ARBA00022614"/>
    </source>
</evidence>
<evidence type="ECO:0000256" key="4">
    <source>
        <dbReference type="ARBA" id="ARBA00022840"/>
    </source>
</evidence>
<feature type="compositionally biased region" description="Polar residues" evidence="6">
    <location>
        <begin position="156"/>
        <end position="176"/>
    </location>
</feature>
<keyword evidence="11" id="KW-1185">Reference proteome</keyword>
<dbReference type="InterPro" id="IPR050647">
    <property type="entry name" value="Plant_LRR-RLKs"/>
</dbReference>
<proteinExistence type="predicted"/>
<keyword evidence="2" id="KW-0677">Repeat</keyword>
<keyword evidence="5" id="KW-0175">Coiled coil</keyword>